<evidence type="ECO:0008006" key="2">
    <source>
        <dbReference type="Google" id="ProtNLM"/>
    </source>
</evidence>
<dbReference type="EMBL" id="CP159992">
    <property type="protein sequence ID" value="XCP93673.1"/>
    <property type="molecule type" value="Genomic_DNA"/>
</dbReference>
<dbReference type="AlphaFoldDB" id="A0AAU8N745"/>
<reference evidence="1" key="1">
    <citation type="submission" date="2024-05" db="EMBL/GenBank/DDBJ databases">
        <title>Draft genome assemblies of 36 bacteria isolated from hibernating arctic ground squirrels.</title>
        <authorList>
            <person name="McKee H."/>
            <person name="Mullen L."/>
            <person name="Drown D.M."/>
            <person name="Duddleston K.N."/>
        </authorList>
    </citation>
    <scope>NUCLEOTIDE SEQUENCE</scope>
    <source>
        <strain evidence="1">AN1007</strain>
    </source>
</reference>
<organism evidence="1">
    <name type="scientific">Paenibacillus sp. AN1007</name>
    <dbReference type="NCBI Taxonomy" id="3151385"/>
    <lineage>
        <taxon>Bacteria</taxon>
        <taxon>Bacillati</taxon>
        <taxon>Bacillota</taxon>
        <taxon>Bacilli</taxon>
        <taxon>Bacillales</taxon>
        <taxon>Paenibacillaceae</taxon>
        <taxon>Paenibacillus</taxon>
    </lineage>
</organism>
<evidence type="ECO:0000313" key="1">
    <source>
        <dbReference type="EMBL" id="XCP93673.1"/>
    </source>
</evidence>
<name>A0AAU8N745_9BACL</name>
<gene>
    <name evidence="1" type="ORF">ABXS70_21065</name>
</gene>
<proteinExistence type="predicted"/>
<dbReference type="RefSeq" id="WP_366290567.1">
    <property type="nucleotide sequence ID" value="NZ_CP159992.1"/>
</dbReference>
<sequence>MRKYVTLVLILLIFGSGSIVWYELHDASGQTIHNAALGQGKTDLSALPSEIELYSEGKTLKLPLEDIPEYKNYLLHEEDIQSEIDRTQFVTLDVPSIAEKINLLKYNCGNKDCSTILVKSDGKKNKSLNLPAGIFQDYKLSPDHTKVLIRYAYSEGSQVYKQLAAAIDLQSFQWIGSSSSKLEEQFMLTPTWPIISYYWKDNNHFIIETAALETNEYTALERWFSSEDRNTKKITIKIDASKRLNKYSGAGSQSFE</sequence>
<accession>A0AAU8N745</accession>
<protein>
    <recommendedName>
        <fullName evidence="2">Regulatory protein YycH-like domain-containing protein</fullName>
    </recommendedName>
</protein>